<keyword evidence="1" id="KW-1133">Transmembrane helix</keyword>
<proteinExistence type="predicted"/>
<evidence type="ECO:0000313" key="3">
    <source>
        <dbReference type="EMBL" id="EJX11100.1"/>
    </source>
</evidence>
<dbReference type="AlphaFoldDB" id="J9H9A8"/>
<feature type="transmembrane region" description="Helical" evidence="1">
    <location>
        <begin position="146"/>
        <end position="164"/>
    </location>
</feature>
<dbReference type="PANTHER" id="PTHR14969">
    <property type="entry name" value="SPHINGOSINE-1-PHOSPHATE PHOSPHOHYDROLASE"/>
    <property type="match status" value="1"/>
</dbReference>
<dbReference type="Pfam" id="PF01569">
    <property type="entry name" value="PAP2"/>
    <property type="match status" value="1"/>
</dbReference>
<feature type="domain" description="Phosphatidic acid phosphatase type 2/haloperoxidase" evidence="2">
    <location>
        <begin position="75"/>
        <end position="189"/>
    </location>
</feature>
<organism evidence="3">
    <name type="scientific">gut metagenome</name>
    <dbReference type="NCBI Taxonomy" id="749906"/>
    <lineage>
        <taxon>unclassified sequences</taxon>
        <taxon>metagenomes</taxon>
        <taxon>organismal metagenomes</taxon>
    </lineage>
</organism>
<gene>
    <name evidence="3" type="ORF">EVA_00217</name>
</gene>
<accession>J9H9A8</accession>
<dbReference type="SUPFAM" id="SSF48317">
    <property type="entry name" value="Acid phosphatase/Vanadium-dependent haloperoxidase"/>
    <property type="match status" value="1"/>
</dbReference>
<comment type="caution">
    <text evidence="3">The sequence shown here is derived from an EMBL/GenBank/DDBJ whole genome shotgun (WGS) entry which is preliminary data.</text>
</comment>
<dbReference type="SMART" id="SM00014">
    <property type="entry name" value="acidPPc"/>
    <property type="match status" value="1"/>
</dbReference>
<feature type="transmembrane region" description="Helical" evidence="1">
    <location>
        <begin position="46"/>
        <end position="67"/>
    </location>
</feature>
<dbReference type="EMBL" id="AMCI01000005">
    <property type="protein sequence ID" value="EJX11100.1"/>
    <property type="molecule type" value="Genomic_DNA"/>
</dbReference>
<dbReference type="CDD" id="cd03394">
    <property type="entry name" value="PAP2_like_5"/>
    <property type="match status" value="1"/>
</dbReference>
<evidence type="ECO:0000259" key="2">
    <source>
        <dbReference type="SMART" id="SM00014"/>
    </source>
</evidence>
<dbReference type="PANTHER" id="PTHR14969:SF13">
    <property type="entry name" value="AT30094P"/>
    <property type="match status" value="1"/>
</dbReference>
<feature type="transmembrane region" description="Helical" evidence="1">
    <location>
        <begin position="170"/>
        <end position="191"/>
    </location>
</feature>
<name>J9H9A8_9ZZZZ</name>
<protein>
    <submittedName>
        <fullName evidence="3">PAP2 family protein</fullName>
    </submittedName>
</protein>
<sequence length="206" mass="22751">MRKSFFLHLFVSLIALTTSSLSAQNIDINTVEKVNRWHVHGLSRCLSASGVLLPVGIPTAMGIYALIRKDKPLLKDAIYIGTSVIEAVGITYATKYLVDRDRPFVKYPDQVQPYWAPSADSPSFPSGHTAAAFSLATSLSLKYPKWYVIAPSALWACGVGFARINQGVHYPSDVLAGAAIGVGCSFVNLYVNRWLNRWLFQEKKSR</sequence>
<keyword evidence="1" id="KW-0812">Transmembrane</keyword>
<reference evidence="3" key="1">
    <citation type="journal article" date="2012" name="PLoS ONE">
        <title>Gene sets for utilization of primary and secondary nutrition supplies in the distal gut of endangered iberian lynx.</title>
        <authorList>
            <person name="Alcaide M."/>
            <person name="Messina E."/>
            <person name="Richter M."/>
            <person name="Bargiela R."/>
            <person name="Peplies J."/>
            <person name="Huws S.A."/>
            <person name="Newbold C.J."/>
            <person name="Golyshin P.N."/>
            <person name="Simon M.A."/>
            <person name="Lopez G."/>
            <person name="Yakimov M.M."/>
            <person name="Ferrer M."/>
        </authorList>
    </citation>
    <scope>NUCLEOTIDE SEQUENCE</scope>
</reference>
<dbReference type="Gene3D" id="1.20.144.10">
    <property type="entry name" value="Phosphatidic acid phosphatase type 2/haloperoxidase"/>
    <property type="match status" value="1"/>
</dbReference>
<dbReference type="InterPro" id="IPR000326">
    <property type="entry name" value="PAP2/HPO"/>
</dbReference>
<evidence type="ECO:0000256" key="1">
    <source>
        <dbReference type="SAM" id="Phobius"/>
    </source>
</evidence>
<keyword evidence="1" id="KW-0472">Membrane</keyword>
<dbReference type="InterPro" id="IPR036938">
    <property type="entry name" value="PAP2/HPO_sf"/>
</dbReference>